<keyword evidence="3" id="KW-1185">Reference proteome</keyword>
<accession>M4NKJ5</accession>
<evidence type="ECO:0000313" key="3">
    <source>
        <dbReference type="Proteomes" id="UP000011859"/>
    </source>
</evidence>
<sequence length="223" mass="24467" precursor="true">MRAMNLIYCLLLLATSVAFNSVQASDTSSAAQGTTISPPRGLVSVAKSPAATASFSNAASNHALRFVDAYLALSDINKIEKGERPEKRHYAVVLQPTDDKLRFASPDTFAALVGDMRKSFFGPAEIWHANAYMKAKGEDSKLVDTNGDRILVDETNCFAIVTRGRYEIDGNSKLPPMSLGVAYIRIRGQLFVVKIFAKGDVPEEAEWLTNEIPVWLRSLVVRN</sequence>
<feature type="signal peptide" evidence="1">
    <location>
        <begin position="1"/>
        <end position="24"/>
    </location>
</feature>
<dbReference type="AlphaFoldDB" id="M4NKJ5"/>
<dbReference type="Proteomes" id="UP000011859">
    <property type="component" value="Chromosome"/>
</dbReference>
<dbReference type="HOGENOM" id="CLU_1239344_0_0_6"/>
<dbReference type="EMBL" id="CP003470">
    <property type="protein sequence ID" value="AGG90602.1"/>
    <property type="molecule type" value="Genomic_DNA"/>
</dbReference>
<keyword evidence="1" id="KW-0732">Signal</keyword>
<protein>
    <submittedName>
        <fullName evidence="2">Uncharacterized protein</fullName>
    </submittedName>
</protein>
<organism evidence="2 3">
    <name type="scientific">Rhodanobacter denitrificans</name>
    <dbReference type="NCBI Taxonomy" id="666685"/>
    <lineage>
        <taxon>Bacteria</taxon>
        <taxon>Pseudomonadati</taxon>
        <taxon>Pseudomonadota</taxon>
        <taxon>Gammaproteobacteria</taxon>
        <taxon>Lysobacterales</taxon>
        <taxon>Rhodanobacteraceae</taxon>
        <taxon>Rhodanobacter</taxon>
    </lineage>
</organism>
<name>M4NKJ5_9GAMM</name>
<evidence type="ECO:0000313" key="2">
    <source>
        <dbReference type="EMBL" id="AGG90602.1"/>
    </source>
</evidence>
<reference evidence="2 3" key="1">
    <citation type="submission" date="2012-04" db="EMBL/GenBank/DDBJ databases">
        <title>Complete genome of Rhodanobacter sp. 2APBS1.</title>
        <authorList>
            <consortium name="US DOE Joint Genome Institute"/>
            <person name="Huntemann M."/>
            <person name="Wei C.-L."/>
            <person name="Han J."/>
            <person name="Detter J.C."/>
            <person name="Han C."/>
            <person name="Tapia R."/>
            <person name="Munk A.C.C."/>
            <person name="Chen A."/>
            <person name="Krypides N."/>
            <person name="Mavromatis K."/>
            <person name="Markowitz V."/>
            <person name="Szeto E."/>
            <person name="Ivanova N."/>
            <person name="Mikhailova N."/>
            <person name="Ovchinnikova G."/>
            <person name="Pagani I."/>
            <person name="Pati A."/>
            <person name="Goodwin L."/>
            <person name="Peters L."/>
            <person name="Pitluck S."/>
            <person name="Woyke T."/>
            <person name="Prakash O."/>
            <person name="Elkins J."/>
            <person name="Brown S."/>
            <person name="Palumbo A."/>
            <person name="Hemme C."/>
            <person name="Zhou J."/>
            <person name="Watson D."/>
            <person name="Jardine P."/>
            <person name="Kostka J."/>
            <person name="Green S."/>
        </authorList>
    </citation>
    <scope>NUCLEOTIDE SEQUENCE [LARGE SCALE GENOMIC DNA]</scope>
    <source>
        <strain evidence="2 3">2APBS1</strain>
    </source>
</reference>
<dbReference type="KEGG" id="rhd:R2APBS1_3539"/>
<feature type="chain" id="PRO_5004056161" evidence="1">
    <location>
        <begin position="25"/>
        <end position="223"/>
    </location>
</feature>
<gene>
    <name evidence="2" type="ORF">R2APBS1_3539</name>
</gene>
<proteinExistence type="predicted"/>
<evidence type="ECO:0000256" key="1">
    <source>
        <dbReference type="SAM" id="SignalP"/>
    </source>
</evidence>